<reference evidence="1 2" key="1">
    <citation type="submission" date="2016-07" db="EMBL/GenBank/DDBJ databases">
        <title>Pervasive Adenine N6-methylation of Active Genes in Fungi.</title>
        <authorList>
            <consortium name="DOE Joint Genome Institute"/>
            <person name="Mondo S.J."/>
            <person name="Dannebaum R.O."/>
            <person name="Kuo R.C."/>
            <person name="Labutti K."/>
            <person name="Haridas S."/>
            <person name="Kuo A."/>
            <person name="Salamov A."/>
            <person name="Ahrendt S.R."/>
            <person name="Lipzen A."/>
            <person name="Sullivan W."/>
            <person name="Andreopoulos W.B."/>
            <person name="Clum A."/>
            <person name="Lindquist E."/>
            <person name="Daum C."/>
            <person name="Ramamoorthy G.K."/>
            <person name="Gryganskyi A."/>
            <person name="Culley D."/>
            <person name="Magnuson J.K."/>
            <person name="James T.Y."/>
            <person name="O'Malley M.A."/>
            <person name="Stajich J.E."/>
            <person name="Spatafora J.W."/>
            <person name="Visel A."/>
            <person name="Grigoriev I.V."/>
        </authorList>
    </citation>
    <scope>NUCLEOTIDE SEQUENCE [LARGE SCALE GENOMIC DNA]</scope>
    <source>
        <strain evidence="1 2">NRRL 2496</strain>
    </source>
</reference>
<protein>
    <submittedName>
        <fullName evidence="1">Uncharacterized protein</fullName>
    </submittedName>
</protein>
<dbReference type="Proteomes" id="UP000242180">
    <property type="component" value="Unassembled WGS sequence"/>
</dbReference>
<evidence type="ECO:0000313" key="1">
    <source>
        <dbReference type="EMBL" id="ORY93722.1"/>
    </source>
</evidence>
<keyword evidence="2" id="KW-1185">Reference proteome</keyword>
<accession>A0A1X2H5H4</accession>
<organism evidence="1 2">
    <name type="scientific">Syncephalastrum racemosum</name>
    <name type="common">Filamentous fungus</name>
    <dbReference type="NCBI Taxonomy" id="13706"/>
    <lineage>
        <taxon>Eukaryota</taxon>
        <taxon>Fungi</taxon>
        <taxon>Fungi incertae sedis</taxon>
        <taxon>Mucoromycota</taxon>
        <taxon>Mucoromycotina</taxon>
        <taxon>Mucoromycetes</taxon>
        <taxon>Mucorales</taxon>
        <taxon>Syncephalastraceae</taxon>
        <taxon>Syncephalastrum</taxon>
    </lineage>
</organism>
<name>A0A1X2H5H4_SYNRA</name>
<dbReference type="EMBL" id="MCGN01000008">
    <property type="protein sequence ID" value="ORY93722.1"/>
    <property type="molecule type" value="Genomic_DNA"/>
</dbReference>
<sequence length="63" mass="7128">MAFLSGFVKSGLSLLGKDSAAFAYTVGPRVESYDGLSIWTLHQGRRFTRVCFCFRLHQRQGQE</sequence>
<gene>
    <name evidence="1" type="ORF">BCR43DRAFT_344014</name>
</gene>
<dbReference type="InParanoid" id="A0A1X2H5H4"/>
<proteinExistence type="predicted"/>
<evidence type="ECO:0000313" key="2">
    <source>
        <dbReference type="Proteomes" id="UP000242180"/>
    </source>
</evidence>
<dbReference type="AlphaFoldDB" id="A0A1X2H5H4"/>
<comment type="caution">
    <text evidence="1">The sequence shown here is derived from an EMBL/GenBank/DDBJ whole genome shotgun (WGS) entry which is preliminary data.</text>
</comment>
<dbReference type="STRING" id="13706.A0A1X2H5H4"/>